<dbReference type="InterPro" id="IPR050109">
    <property type="entry name" value="HTH-type_TetR-like_transc_reg"/>
</dbReference>
<dbReference type="InterPro" id="IPR001647">
    <property type="entry name" value="HTH_TetR"/>
</dbReference>
<evidence type="ECO:0000256" key="3">
    <source>
        <dbReference type="ARBA" id="ARBA00023125"/>
    </source>
</evidence>
<feature type="DNA-binding region" description="H-T-H motif" evidence="5">
    <location>
        <begin position="29"/>
        <end position="48"/>
    </location>
</feature>
<evidence type="ECO:0000256" key="2">
    <source>
        <dbReference type="ARBA" id="ARBA00023015"/>
    </source>
</evidence>
<sequence length="202" mass="22163">MRKKPETRRAEIVSAAAEIALEEGLERITMRRVADELGVRPGLIGHYFPVAEDLVAEAFGVAAAAELDELLPDRPEEPAPERLARFFSLTAGSAYDRMSRLWLNARHLSRYRDGLRERVGEQEAQWRERLSGVIRAGAEAGAFRTTDPETAAARILVVLDGLGAHANTARRDHRPAVADMAVATAEHELDLPRGALGRPAGR</sequence>
<accession>A0A7W8VCN1</accession>
<evidence type="ECO:0000256" key="5">
    <source>
        <dbReference type="PROSITE-ProRule" id="PRU00335"/>
    </source>
</evidence>
<reference evidence="7 8" key="1">
    <citation type="submission" date="2020-08" db="EMBL/GenBank/DDBJ databases">
        <title>Sequencing the genomes of 1000 actinobacteria strains.</title>
        <authorList>
            <person name="Klenk H.-P."/>
        </authorList>
    </citation>
    <scope>NUCLEOTIDE SEQUENCE [LARGE SCALE GENOMIC DNA]</scope>
    <source>
        <strain evidence="7 8">DSM 44551</strain>
    </source>
</reference>
<dbReference type="SUPFAM" id="SSF46689">
    <property type="entry name" value="Homeodomain-like"/>
    <property type="match status" value="1"/>
</dbReference>
<dbReference type="SUPFAM" id="SSF48498">
    <property type="entry name" value="Tetracyclin repressor-like, C-terminal domain"/>
    <property type="match status" value="1"/>
</dbReference>
<keyword evidence="2" id="KW-0805">Transcription regulation</keyword>
<dbReference type="InterPro" id="IPR009057">
    <property type="entry name" value="Homeodomain-like_sf"/>
</dbReference>
<keyword evidence="1" id="KW-0678">Repressor</keyword>
<dbReference type="PROSITE" id="PS50977">
    <property type="entry name" value="HTH_TETR_2"/>
    <property type="match status" value="1"/>
</dbReference>
<evidence type="ECO:0000313" key="8">
    <source>
        <dbReference type="Proteomes" id="UP000572635"/>
    </source>
</evidence>
<evidence type="ECO:0000259" key="6">
    <source>
        <dbReference type="PROSITE" id="PS50977"/>
    </source>
</evidence>
<dbReference type="Pfam" id="PF13977">
    <property type="entry name" value="TetR_C_6"/>
    <property type="match status" value="1"/>
</dbReference>
<gene>
    <name evidence="7" type="ORF">HDA36_001192</name>
</gene>
<protein>
    <submittedName>
        <fullName evidence="7">AcrR family transcriptional regulator</fullName>
    </submittedName>
</protein>
<dbReference type="InterPro" id="IPR039538">
    <property type="entry name" value="BetI_C"/>
</dbReference>
<name>A0A7W8VCN1_9ACTN</name>
<dbReference type="PANTHER" id="PTHR30055:SF234">
    <property type="entry name" value="HTH-TYPE TRANSCRIPTIONAL REGULATOR BETI"/>
    <property type="match status" value="1"/>
</dbReference>
<dbReference type="InterPro" id="IPR036271">
    <property type="entry name" value="Tet_transcr_reg_TetR-rel_C_sf"/>
</dbReference>
<dbReference type="PANTHER" id="PTHR30055">
    <property type="entry name" value="HTH-TYPE TRANSCRIPTIONAL REGULATOR RUTR"/>
    <property type="match status" value="1"/>
</dbReference>
<keyword evidence="3 5" id="KW-0238">DNA-binding</keyword>
<evidence type="ECO:0000313" key="7">
    <source>
        <dbReference type="EMBL" id="MBB5431108.1"/>
    </source>
</evidence>
<keyword evidence="8" id="KW-1185">Reference proteome</keyword>
<dbReference type="Pfam" id="PF00440">
    <property type="entry name" value="TetR_N"/>
    <property type="match status" value="1"/>
</dbReference>
<organism evidence="7 8">
    <name type="scientific">Nocardiopsis composta</name>
    <dbReference type="NCBI Taxonomy" id="157465"/>
    <lineage>
        <taxon>Bacteria</taxon>
        <taxon>Bacillati</taxon>
        <taxon>Actinomycetota</taxon>
        <taxon>Actinomycetes</taxon>
        <taxon>Streptosporangiales</taxon>
        <taxon>Nocardiopsidaceae</taxon>
        <taxon>Nocardiopsis</taxon>
    </lineage>
</organism>
<dbReference type="GO" id="GO:0003700">
    <property type="term" value="F:DNA-binding transcription factor activity"/>
    <property type="evidence" value="ECO:0007669"/>
    <property type="project" value="TreeGrafter"/>
</dbReference>
<dbReference type="RefSeq" id="WP_221331473.1">
    <property type="nucleotide sequence ID" value="NZ_BAAAJD010000133.1"/>
</dbReference>
<comment type="caution">
    <text evidence="7">The sequence shown here is derived from an EMBL/GenBank/DDBJ whole genome shotgun (WGS) entry which is preliminary data.</text>
</comment>
<dbReference type="AlphaFoldDB" id="A0A7W8VCN1"/>
<dbReference type="Gene3D" id="1.10.357.10">
    <property type="entry name" value="Tetracycline Repressor, domain 2"/>
    <property type="match status" value="1"/>
</dbReference>
<dbReference type="GO" id="GO:0000976">
    <property type="term" value="F:transcription cis-regulatory region binding"/>
    <property type="evidence" value="ECO:0007669"/>
    <property type="project" value="TreeGrafter"/>
</dbReference>
<dbReference type="Proteomes" id="UP000572635">
    <property type="component" value="Unassembled WGS sequence"/>
</dbReference>
<dbReference type="EMBL" id="JACHDB010000001">
    <property type="protein sequence ID" value="MBB5431108.1"/>
    <property type="molecule type" value="Genomic_DNA"/>
</dbReference>
<evidence type="ECO:0000256" key="1">
    <source>
        <dbReference type="ARBA" id="ARBA00022491"/>
    </source>
</evidence>
<proteinExistence type="predicted"/>
<keyword evidence="4" id="KW-0804">Transcription</keyword>
<evidence type="ECO:0000256" key="4">
    <source>
        <dbReference type="ARBA" id="ARBA00023163"/>
    </source>
</evidence>
<feature type="domain" description="HTH tetR-type" evidence="6">
    <location>
        <begin position="6"/>
        <end position="66"/>
    </location>
</feature>